<reference evidence="4" key="1">
    <citation type="submission" date="2022-01" db="EMBL/GenBank/DDBJ databases">
        <authorList>
            <person name="King R."/>
        </authorList>
    </citation>
    <scope>NUCLEOTIDE SEQUENCE</scope>
</reference>
<evidence type="ECO:0000256" key="1">
    <source>
        <dbReference type="ARBA" id="ARBA00023054"/>
    </source>
</evidence>
<dbReference type="EMBL" id="OV651832">
    <property type="protein sequence ID" value="CAH1107245.1"/>
    <property type="molecule type" value="Genomic_DNA"/>
</dbReference>
<dbReference type="AlphaFoldDB" id="A0A9P0CWQ4"/>
<evidence type="ECO:0000256" key="2">
    <source>
        <dbReference type="SAM" id="MobiDB-lite"/>
    </source>
</evidence>
<feature type="compositionally biased region" description="Basic residues" evidence="2">
    <location>
        <begin position="293"/>
        <end position="307"/>
    </location>
</feature>
<dbReference type="InterPro" id="IPR029311">
    <property type="entry name" value="CCDC50_N"/>
</dbReference>
<dbReference type="Proteomes" id="UP001153636">
    <property type="component" value="Chromosome 20"/>
</dbReference>
<proteinExistence type="predicted"/>
<dbReference type="InterPro" id="IPR039303">
    <property type="entry name" value="CCDC50"/>
</dbReference>
<feature type="compositionally biased region" description="Basic and acidic residues" evidence="2">
    <location>
        <begin position="317"/>
        <end position="327"/>
    </location>
</feature>
<feature type="region of interest" description="Disordered" evidence="2">
    <location>
        <begin position="411"/>
        <end position="558"/>
    </location>
</feature>
<evidence type="ECO:0000313" key="5">
    <source>
        <dbReference type="Proteomes" id="UP001153636"/>
    </source>
</evidence>
<dbReference type="Pfam" id="PF15295">
    <property type="entry name" value="CCDC50_N"/>
    <property type="match status" value="1"/>
</dbReference>
<protein>
    <recommendedName>
        <fullName evidence="3">Coiled-coil domain-containing protein</fullName>
    </recommendedName>
</protein>
<gene>
    <name evidence="4" type="ORF">PSYICH_LOCUS8004</name>
</gene>
<feature type="domain" description="Coiled-coil" evidence="3">
    <location>
        <begin position="13"/>
        <end position="135"/>
    </location>
</feature>
<feature type="region of interest" description="Disordered" evidence="2">
    <location>
        <begin position="293"/>
        <end position="327"/>
    </location>
</feature>
<organism evidence="4 5">
    <name type="scientific">Psylliodes chrysocephalus</name>
    <dbReference type="NCBI Taxonomy" id="3402493"/>
    <lineage>
        <taxon>Eukaryota</taxon>
        <taxon>Metazoa</taxon>
        <taxon>Ecdysozoa</taxon>
        <taxon>Arthropoda</taxon>
        <taxon>Hexapoda</taxon>
        <taxon>Insecta</taxon>
        <taxon>Pterygota</taxon>
        <taxon>Neoptera</taxon>
        <taxon>Endopterygota</taxon>
        <taxon>Coleoptera</taxon>
        <taxon>Polyphaga</taxon>
        <taxon>Cucujiformia</taxon>
        <taxon>Chrysomeloidea</taxon>
        <taxon>Chrysomelidae</taxon>
        <taxon>Galerucinae</taxon>
        <taxon>Alticini</taxon>
        <taxon>Psylliodes</taxon>
    </lineage>
</organism>
<feature type="compositionally biased region" description="Polar residues" evidence="2">
    <location>
        <begin position="456"/>
        <end position="473"/>
    </location>
</feature>
<keyword evidence="1" id="KW-0175">Coiled coil</keyword>
<accession>A0A9P0CWQ4</accession>
<name>A0A9P0CWQ4_9CUCU</name>
<evidence type="ECO:0000313" key="4">
    <source>
        <dbReference type="EMBL" id="CAH1107245.1"/>
    </source>
</evidence>
<dbReference type="OrthoDB" id="9994767at2759"/>
<feature type="region of interest" description="Disordered" evidence="2">
    <location>
        <begin position="134"/>
        <end position="172"/>
    </location>
</feature>
<feature type="compositionally biased region" description="Low complexity" evidence="2">
    <location>
        <begin position="481"/>
        <end position="509"/>
    </location>
</feature>
<keyword evidence="5" id="KW-1185">Reference proteome</keyword>
<sequence length="558" mass="63313">MSNTKVPEPENFPKSGRVNEVCQEWMVREDSALAYRLQNQEFHEHLTGNKFRNALVREDFPKAKDEQIREQQLAEQAAAIYHKMLAEQEEIDNKVAKELADKIEKEDWMKRKALEIHDQEIAKHMLEREHKRVEKLHQTPPPNPPYSPQKVPSLPPKHDPQFSPHRSNPQNYQANLPRRQALPMPLPQTNISPNSYNKPQHNNLDEINSAELYNEPYLTSHQLSDHLNRIDLADIGIPLDEAAERQIQEQRDAELARKLQEQESLLEDRDRLLAIEAQDKELAKLLQERERAKAKRARERAKQKALAKKQQLEQEASDLKTSQDRDTHQIMPDDSYAFPADIVQHSNTFVPRTIAAHPDLYAVPNPDEDDISYSLPADVLPSGNAVNNFKSNYSPNKFDYRTEIKEINNLGATSQNPSLDKGNGLGLPASRPTHLELRSPLTRINKPRYPDPETCDSANSCPSITNSPSQHTNIAMAIDPTYSRRTGYRGSSSYDTASSTVTTSTSSSSPGILPPPDLAEQEDDSPAPPYMPIQGQRRTASLEKKQKKKSKDGGCKQQ</sequence>
<evidence type="ECO:0000259" key="3">
    <source>
        <dbReference type="Pfam" id="PF15295"/>
    </source>
</evidence>
<dbReference type="PANTHER" id="PTHR22115">
    <property type="entry name" value="C3ORF6 PROTEIN-RELATED"/>
    <property type="match status" value="1"/>
</dbReference>
<dbReference type="PANTHER" id="PTHR22115:SF4">
    <property type="entry name" value="COILED-COIL DOMAIN-CONTAINING PROTEIN"/>
    <property type="match status" value="1"/>
</dbReference>